<dbReference type="HAMAP" id="MF_00984">
    <property type="entry name" value="SSB"/>
    <property type="match status" value="1"/>
</dbReference>
<dbReference type="AlphaFoldDB" id="A0A6M4JCK7"/>
<evidence type="ECO:0000313" key="3">
    <source>
        <dbReference type="EMBL" id="QJR43817.1"/>
    </source>
</evidence>
<dbReference type="InterPro" id="IPR011344">
    <property type="entry name" value="ssDNA-bd"/>
</dbReference>
<protein>
    <recommendedName>
        <fullName evidence="1">Single-stranded DNA-binding protein</fullName>
        <shortName evidence="1">SSB</shortName>
    </recommendedName>
</protein>
<dbReference type="KEGG" id="mmir:HLA87_03460"/>
<dbReference type="SUPFAM" id="SSF50249">
    <property type="entry name" value="Nucleic acid-binding proteins"/>
    <property type="match status" value="1"/>
</dbReference>
<sequence>MNKVLLVGRIANDIRGFTTPSGVNWCRTSVAVTRRTNSTEPITDFIPLVAWRATADFMSKYLTKGSLVSIEGSFTTGSYNGQNGVVRTYEVTVETINSLESRQQRERRAADTSNIDNSFNPQRNQTTFSGSSKPTSNYSATDTQVFNTPTSNANEAKHNFAVFDEDDDLQ</sequence>
<dbReference type="PANTHER" id="PTHR10302:SF27">
    <property type="entry name" value="SINGLE-STRANDED DNA-BINDING PROTEIN"/>
    <property type="match status" value="1"/>
</dbReference>
<dbReference type="GO" id="GO:0006260">
    <property type="term" value="P:DNA replication"/>
    <property type="evidence" value="ECO:0007669"/>
    <property type="project" value="InterPro"/>
</dbReference>
<dbReference type="Gene3D" id="2.40.50.140">
    <property type="entry name" value="Nucleic acid-binding proteins"/>
    <property type="match status" value="1"/>
</dbReference>
<dbReference type="RefSeq" id="WP_171111981.1">
    <property type="nucleotide sequence ID" value="NZ_CP053096.1"/>
</dbReference>
<dbReference type="EMBL" id="CP053096">
    <property type="protein sequence ID" value="QJR43817.1"/>
    <property type="molecule type" value="Genomic_DNA"/>
</dbReference>
<dbReference type="PANTHER" id="PTHR10302">
    <property type="entry name" value="SINGLE-STRANDED DNA-BINDING PROTEIN"/>
    <property type="match status" value="1"/>
</dbReference>
<dbReference type="NCBIfam" id="TIGR00621">
    <property type="entry name" value="ssb"/>
    <property type="match status" value="1"/>
</dbReference>
<comment type="caution">
    <text evidence="1">Lacks conserved residue(s) required for the propagation of feature annotation.</text>
</comment>
<organism evidence="3 4">
    <name type="scientific">Mycoplasma miroungigenitalium</name>
    <dbReference type="NCBI Taxonomy" id="754515"/>
    <lineage>
        <taxon>Bacteria</taxon>
        <taxon>Bacillati</taxon>
        <taxon>Mycoplasmatota</taxon>
        <taxon>Mollicutes</taxon>
        <taxon>Mycoplasmataceae</taxon>
        <taxon>Mycoplasma</taxon>
    </lineage>
</organism>
<dbReference type="CDD" id="cd04496">
    <property type="entry name" value="SSB_OBF"/>
    <property type="match status" value="1"/>
</dbReference>
<gene>
    <name evidence="3" type="ORF">HLA87_03460</name>
</gene>
<evidence type="ECO:0000256" key="1">
    <source>
        <dbReference type="HAMAP-Rule" id="MF_00984"/>
    </source>
</evidence>
<dbReference type="GO" id="GO:0003697">
    <property type="term" value="F:single-stranded DNA binding"/>
    <property type="evidence" value="ECO:0007669"/>
    <property type="project" value="UniProtKB-UniRule"/>
</dbReference>
<name>A0A6M4JCK7_9MOLU</name>
<dbReference type="InterPro" id="IPR000424">
    <property type="entry name" value="Primosome_PriB/ssb"/>
</dbReference>
<evidence type="ECO:0000313" key="4">
    <source>
        <dbReference type="Proteomes" id="UP000500686"/>
    </source>
</evidence>
<dbReference type="PROSITE" id="PS50935">
    <property type="entry name" value="SSB"/>
    <property type="match status" value="1"/>
</dbReference>
<reference evidence="3 4" key="1">
    <citation type="submission" date="2020-05" db="EMBL/GenBank/DDBJ databases">
        <title>Novel Mycoplasma species detected in Mirounga angustirostris (northern elephant seal) from the USA.</title>
        <authorList>
            <person name="Volokhov D.V."/>
        </authorList>
    </citation>
    <scope>NUCLEOTIDE SEQUENCE [LARGE SCALE GENOMIC DNA]</scope>
    <source>
        <strain evidence="3 4">Mirounga ES2806-GEN</strain>
    </source>
</reference>
<proteinExistence type="inferred from homology"/>
<accession>A0A6M4JCK7</accession>
<keyword evidence="4" id="KW-1185">Reference proteome</keyword>
<comment type="subunit">
    <text evidence="1">Homotetramer.</text>
</comment>
<feature type="region of interest" description="Disordered" evidence="2">
    <location>
        <begin position="100"/>
        <end position="157"/>
    </location>
</feature>
<keyword evidence="1 3" id="KW-0238">DNA-binding</keyword>
<dbReference type="InterPro" id="IPR012340">
    <property type="entry name" value="NA-bd_OB-fold"/>
</dbReference>
<dbReference type="GO" id="GO:0009295">
    <property type="term" value="C:nucleoid"/>
    <property type="evidence" value="ECO:0007669"/>
    <property type="project" value="TreeGrafter"/>
</dbReference>
<evidence type="ECO:0000256" key="2">
    <source>
        <dbReference type="SAM" id="MobiDB-lite"/>
    </source>
</evidence>
<dbReference type="Proteomes" id="UP000500686">
    <property type="component" value="Chromosome"/>
</dbReference>
<dbReference type="Pfam" id="PF00436">
    <property type="entry name" value="SSB"/>
    <property type="match status" value="1"/>
</dbReference>
<feature type="compositionally biased region" description="Polar residues" evidence="2">
    <location>
        <begin position="111"/>
        <end position="154"/>
    </location>
</feature>